<keyword evidence="2" id="KW-1185">Reference proteome</keyword>
<evidence type="ECO:0000313" key="2">
    <source>
        <dbReference type="Proteomes" id="UP001306510"/>
    </source>
</evidence>
<protein>
    <submittedName>
        <fullName evidence="1">Uncharacterized protein</fullName>
    </submittedName>
</protein>
<name>A0ABU6E2N5_9ENTR</name>
<dbReference type="Proteomes" id="UP001306510">
    <property type="component" value="Unassembled WGS sequence"/>
</dbReference>
<comment type="caution">
    <text evidence="1">The sequence shown here is derived from an EMBL/GenBank/DDBJ whole genome shotgun (WGS) entry which is preliminary data.</text>
</comment>
<dbReference type="EMBL" id="JALLMC010000001">
    <property type="protein sequence ID" value="MEB6409477.1"/>
    <property type="molecule type" value="Genomic_DNA"/>
</dbReference>
<dbReference type="RefSeq" id="WP_325848443.1">
    <property type="nucleotide sequence ID" value="NZ_JALLMC010000001.1"/>
</dbReference>
<accession>A0ABU6E2N5</accession>
<organism evidence="1 2">
    <name type="scientific">Enterobacter vonholyi</name>
    <dbReference type="NCBI Taxonomy" id="2797505"/>
    <lineage>
        <taxon>Bacteria</taxon>
        <taxon>Pseudomonadati</taxon>
        <taxon>Pseudomonadota</taxon>
        <taxon>Gammaproteobacteria</taxon>
        <taxon>Enterobacterales</taxon>
        <taxon>Enterobacteriaceae</taxon>
        <taxon>Enterobacter</taxon>
    </lineage>
</organism>
<evidence type="ECO:0000313" key="1">
    <source>
        <dbReference type="EMBL" id="MEB6409477.1"/>
    </source>
</evidence>
<proteinExistence type="predicted"/>
<gene>
    <name evidence="1" type="ORF">MXM28_07160</name>
</gene>
<sequence length="79" mass="8693">MQTNTEIITVFCSSTNANLLAKAVVTYEDGLVAEGLHPFQLPLSCDEEIYKNAVILAVKEALKAAKKYANDLRKSYNSL</sequence>
<reference evidence="1 2" key="1">
    <citation type="submission" date="2022-04" db="EMBL/GenBank/DDBJ databases">
        <title>Whole genome surviellance of AMR bacteria from Assam, India: One Health Study.</title>
        <authorList>
            <person name="Mendem S.K."/>
            <person name="Rakshit O."/>
            <person name="Murugesan D."/>
            <person name="Shome R."/>
            <person name="Raisen C."/>
            <person name="Holmes M.A."/>
            <person name="Saikia K."/>
            <person name="Shome B.R."/>
        </authorList>
    </citation>
    <scope>NUCLEOTIDE SEQUENCE [LARGE SCALE GENOMIC DNA]</scope>
    <source>
        <strain evidence="1 2">MGG-11lp</strain>
    </source>
</reference>